<organism evidence="1">
    <name type="scientific">Rhizophora mucronata</name>
    <name type="common">Asiatic mangrove</name>
    <dbReference type="NCBI Taxonomy" id="61149"/>
    <lineage>
        <taxon>Eukaryota</taxon>
        <taxon>Viridiplantae</taxon>
        <taxon>Streptophyta</taxon>
        <taxon>Embryophyta</taxon>
        <taxon>Tracheophyta</taxon>
        <taxon>Spermatophyta</taxon>
        <taxon>Magnoliopsida</taxon>
        <taxon>eudicotyledons</taxon>
        <taxon>Gunneridae</taxon>
        <taxon>Pentapetalae</taxon>
        <taxon>rosids</taxon>
        <taxon>fabids</taxon>
        <taxon>Malpighiales</taxon>
        <taxon>Rhizophoraceae</taxon>
        <taxon>Rhizophora</taxon>
    </lineage>
</organism>
<dbReference type="EMBL" id="GGEC01008837">
    <property type="protein sequence ID" value="MBW89320.1"/>
    <property type="molecule type" value="Transcribed_RNA"/>
</dbReference>
<accession>A0A2P2J773</accession>
<dbReference type="AlphaFoldDB" id="A0A2P2J773"/>
<sequence length="45" mass="4986">MGECKSTCKLNSTVSLLSELVVFDKIQKIGQVQLNNGFNNGERLE</sequence>
<proteinExistence type="predicted"/>
<name>A0A2P2J773_RHIMU</name>
<protein>
    <submittedName>
        <fullName evidence="1">Uncharacterized protein</fullName>
    </submittedName>
</protein>
<evidence type="ECO:0000313" key="1">
    <source>
        <dbReference type="EMBL" id="MBW89320.1"/>
    </source>
</evidence>
<reference evidence="1" key="1">
    <citation type="submission" date="2018-02" db="EMBL/GenBank/DDBJ databases">
        <title>Rhizophora mucronata_Transcriptome.</title>
        <authorList>
            <person name="Meera S.P."/>
            <person name="Sreeshan A."/>
            <person name="Augustine A."/>
        </authorList>
    </citation>
    <scope>NUCLEOTIDE SEQUENCE</scope>
    <source>
        <tissue evidence="1">Leaf</tissue>
    </source>
</reference>